<evidence type="ECO:0000256" key="2">
    <source>
        <dbReference type="RuleBase" id="RU003651"/>
    </source>
</evidence>
<dbReference type="CDD" id="cd19481">
    <property type="entry name" value="RecA-like_protease"/>
    <property type="match status" value="1"/>
</dbReference>
<comment type="similarity">
    <text evidence="1">Belongs to the AAA ATPase family. BCS1 subfamily.</text>
</comment>
<organism evidence="4 5">
    <name type="scientific">Cohnella rhizosphaerae</name>
    <dbReference type="NCBI Taxonomy" id="1457232"/>
    <lineage>
        <taxon>Bacteria</taxon>
        <taxon>Bacillati</taxon>
        <taxon>Bacillota</taxon>
        <taxon>Bacilli</taxon>
        <taxon>Bacillales</taxon>
        <taxon>Paenibacillaceae</taxon>
        <taxon>Cohnella</taxon>
    </lineage>
</organism>
<sequence length="444" mass="49989">MTLMNPKALRPFLIRRDDYAAEPAGMQAYFDYTMAVRRIADWLDERYGYEFHLYYQEDSDDAWDGLADDIRGGYPGVEHAASLFDLVETRSFKYASDPEPDAGPARKPSAGGAHDIRMAVRNNLFVYPAHRVAFARVPRLTQYGLGYEDLIFAESDAQLGSFLSEMRERQLADRQLLVFTDTRDGLERSRETAERPVDRDGVFMDESLKAQIFRSVDTFFADDRSFYQTYGVPYKRGILLYGKPGNGKTTLVKSISATVNAPVAYWQITEFTGSESIQQVFDAAVKLAPMVLVVEDIDSMPESCRSYFLNTLDGATSREGIFLIGTTNYPEKIDPALMNRAGRFDRAYEVKLPSEPLRLAYLVYKGAGRLTEETALPEIARLTEGFTFAQLAELYVSAALELHQTGSTDWERLIAGMKTDLSKGRSREWMTESAGRRVGFSAGN</sequence>
<dbReference type="RefSeq" id="WP_277530542.1">
    <property type="nucleotide sequence ID" value="NZ_JAPDIA010000003.1"/>
</dbReference>
<name>A0A9X4KR75_9BACL</name>
<comment type="caution">
    <text evidence="4">The sequence shown here is derived from an EMBL/GenBank/DDBJ whole genome shotgun (WGS) entry which is preliminary data.</text>
</comment>
<evidence type="ECO:0000256" key="1">
    <source>
        <dbReference type="ARBA" id="ARBA00007448"/>
    </source>
</evidence>
<dbReference type="Gene3D" id="3.40.50.300">
    <property type="entry name" value="P-loop containing nucleotide triphosphate hydrolases"/>
    <property type="match status" value="1"/>
</dbReference>
<dbReference type="SUPFAM" id="SSF52540">
    <property type="entry name" value="P-loop containing nucleoside triphosphate hydrolases"/>
    <property type="match status" value="1"/>
</dbReference>
<dbReference type="GO" id="GO:0016887">
    <property type="term" value="F:ATP hydrolysis activity"/>
    <property type="evidence" value="ECO:0007669"/>
    <property type="project" value="InterPro"/>
</dbReference>
<dbReference type="PANTHER" id="PTHR23070">
    <property type="entry name" value="BCS1 AAA-TYPE ATPASE"/>
    <property type="match status" value="1"/>
</dbReference>
<dbReference type="PROSITE" id="PS00674">
    <property type="entry name" value="AAA"/>
    <property type="match status" value="1"/>
</dbReference>
<evidence type="ECO:0000259" key="3">
    <source>
        <dbReference type="SMART" id="SM00382"/>
    </source>
</evidence>
<keyword evidence="2" id="KW-0547">Nucleotide-binding</keyword>
<feature type="domain" description="AAA+ ATPase" evidence="3">
    <location>
        <begin position="234"/>
        <end position="354"/>
    </location>
</feature>
<dbReference type="InterPro" id="IPR050747">
    <property type="entry name" value="Mitochondrial_chaperone_BCS1"/>
</dbReference>
<dbReference type="GO" id="GO:0005524">
    <property type="term" value="F:ATP binding"/>
    <property type="evidence" value="ECO:0007669"/>
    <property type="project" value="UniProtKB-KW"/>
</dbReference>
<keyword evidence="2 4" id="KW-0067">ATP-binding</keyword>
<dbReference type="InterPro" id="IPR003960">
    <property type="entry name" value="ATPase_AAA_CS"/>
</dbReference>
<evidence type="ECO:0000313" key="5">
    <source>
        <dbReference type="Proteomes" id="UP001153404"/>
    </source>
</evidence>
<evidence type="ECO:0000313" key="4">
    <source>
        <dbReference type="EMBL" id="MDG0809312.1"/>
    </source>
</evidence>
<dbReference type="Pfam" id="PF00004">
    <property type="entry name" value="AAA"/>
    <property type="match status" value="1"/>
</dbReference>
<accession>A0A9X4KR75</accession>
<dbReference type="InterPro" id="IPR003959">
    <property type="entry name" value="ATPase_AAA_core"/>
</dbReference>
<dbReference type="InterPro" id="IPR027417">
    <property type="entry name" value="P-loop_NTPase"/>
</dbReference>
<dbReference type="EMBL" id="JAPDIA010000003">
    <property type="protein sequence ID" value="MDG0809312.1"/>
    <property type="molecule type" value="Genomic_DNA"/>
</dbReference>
<reference evidence="4" key="1">
    <citation type="submission" date="2022-10" db="EMBL/GenBank/DDBJ databases">
        <title>Comparative genomic analysis of Cohnella hashimotonis sp. nov., isolated from the International Space Station.</title>
        <authorList>
            <person name="Simpson A."/>
            <person name="Venkateswaran K."/>
        </authorList>
    </citation>
    <scope>NUCLEOTIDE SEQUENCE</scope>
    <source>
        <strain evidence="4">DSM 28161</strain>
    </source>
</reference>
<dbReference type="Proteomes" id="UP001153404">
    <property type="component" value="Unassembled WGS sequence"/>
</dbReference>
<gene>
    <name evidence="4" type="ORF">OMP40_07900</name>
</gene>
<dbReference type="AlphaFoldDB" id="A0A9X4KR75"/>
<protein>
    <submittedName>
        <fullName evidence="4">ATP-binding protein</fullName>
    </submittedName>
</protein>
<dbReference type="InterPro" id="IPR003593">
    <property type="entry name" value="AAA+_ATPase"/>
</dbReference>
<dbReference type="Gene3D" id="1.10.8.60">
    <property type="match status" value="1"/>
</dbReference>
<keyword evidence="5" id="KW-1185">Reference proteome</keyword>
<proteinExistence type="inferred from homology"/>
<dbReference type="SMART" id="SM00382">
    <property type="entry name" value="AAA"/>
    <property type="match status" value="1"/>
</dbReference>